<dbReference type="EC" id="3.5.1.68" evidence="1"/>
<accession>A0ABT5HTN2</accession>
<dbReference type="Pfam" id="PF05013">
    <property type="entry name" value="FGase"/>
    <property type="match status" value="1"/>
</dbReference>
<dbReference type="GO" id="GO:0050129">
    <property type="term" value="F:N-formylglutamate deformylase activity"/>
    <property type="evidence" value="ECO:0007669"/>
    <property type="project" value="UniProtKB-EC"/>
</dbReference>
<dbReference type="Gene3D" id="3.40.630.40">
    <property type="entry name" value="Zn-dependent exopeptidases"/>
    <property type="match status" value="1"/>
</dbReference>
<gene>
    <name evidence="1" type="primary">hutG</name>
    <name evidence="1" type="ORF">PQU92_09085</name>
</gene>
<dbReference type="InterPro" id="IPR007709">
    <property type="entry name" value="N-FG_amidohydro"/>
</dbReference>
<evidence type="ECO:0000313" key="2">
    <source>
        <dbReference type="Proteomes" id="UP001214854"/>
    </source>
</evidence>
<name>A0ABT5HTN2_9CAUL</name>
<dbReference type="RefSeq" id="WP_272747898.1">
    <property type="nucleotide sequence ID" value="NZ_JAQQKX010000006.1"/>
</dbReference>
<sequence length="271" mass="30077">MSFNNQSTDIFTIHQGAGPLVVAAPHVGTYLPPEIAAQLNDVGRSVMETDFHVHRLYDFAPELGASTLFAIHSRYVVDLNRDPNSAPLYPGQFETGMCPLTDFDLRPIYAGDVPSEAEINRRRQHYWWPYHAKLEELLEAARERHGFALLIDAHSIRPSIPTLFEGALPDLSFGTDSGRTCPADVLDALQGWMAQTTAYSSVLDGRFKGGFTTRGHGRPEDRVYALQIEIVQSCYLDMSDPTTYGAERARPLSETLKPLVETLISAAKQAK</sequence>
<comment type="caution">
    <text evidence="1">The sequence shown here is derived from an EMBL/GenBank/DDBJ whole genome shotgun (WGS) entry which is preliminary data.</text>
</comment>
<dbReference type="InterPro" id="IPR010247">
    <property type="entry name" value="HutG_amidohyd"/>
</dbReference>
<proteinExistence type="predicted"/>
<dbReference type="EMBL" id="JAQQKX010000006">
    <property type="protein sequence ID" value="MDC7683428.1"/>
    <property type="molecule type" value="Genomic_DNA"/>
</dbReference>
<organism evidence="1 2">
    <name type="scientific">Asticcacaulis aquaticus</name>
    <dbReference type="NCBI Taxonomy" id="2984212"/>
    <lineage>
        <taxon>Bacteria</taxon>
        <taxon>Pseudomonadati</taxon>
        <taxon>Pseudomonadota</taxon>
        <taxon>Alphaproteobacteria</taxon>
        <taxon>Caulobacterales</taxon>
        <taxon>Caulobacteraceae</taxon>
        <taxon>Asticcacaulis</taxon>
    </lineage>
</organism>
<keyword evidence="1" id="KW-0378">Hydrolase</keyword>
<protein>
    <submittedName>
        <fullName evidence="1">N-formylglutamate deformylase</fullName>
        <ecNumber evidence="1">3.5.1.68</ecNumber>
    </submittedName>
</protein>
<dbReference type="SUPFAM" id="SSF53187">
    <property type="entry name" value="Zn-dependent exopeptidases"/>
    <property type="match status" value="1"/>
</dbReference>
<dbReference type="NCBIfam" id="TIGR02017">
    <property type="entry name" value="hutG_amidohyd"/>
    <property type="match status" value="1"/>
</dbReference>
<dbReference type="Proteomes" id="UP001214854">
    <property type="component" value="Unassembled WGS sequence"/>
</dbReference>
<evidence type="ECO:0000313" key="1">
    <source>
        <dbReference type="EMBL" id="MDC7683428.1"/>
    </source>
</evidence>
<keyword evidence="2" id="KW-1185">Reference proteome</keyword>
<reference evidence="1 2" key="1">
    <citation type="submission" date="2023-01" db="EMBL/GenBank/DDBJ databases">
        <title>Novel species of the genus Asticcacaulis isolated from rivers.</title>
        <authorList>
            <person name="Lu H."/>
        </authorList>
    </citation>
    <scope>NUCLEOTIDE SEQUENCE [LARGE SCALE GENOMIC DNA]</scope>
    <source>
        <strain evidence="1 2">BYS171W</strain>
    </source>
</reference>